<dbReference type="Pfam" id="PF01301">
    <property type="entry name" value="Glyco_hydro_35"/>
    <property type="match status" value="1"/>
</dbReference>
<evidence type="ECO:0000256" key="7">
    <source>
        <dbReference type="ARBA" id="ARBA00022729"/>
    </source>
</evidence>
<dbReference type="InterPro" id="IPR019801">
    <property type="entry name" value="Glyco_hydro_35_CS"/>
</dbReference>
<dbReference type="Pfam" id="PF21467">
    <property type="entry name" value="BetaGal_gal-bd"/>
    <property type="match status" value="1"/>
</dbReference>
<evidence type="ECO:0000256" key="12">
    <source>
        <dbReference type="RuleBase" id="RU003679"/>
    </source>
</evidence>
<dbReference type="AlphaFoldDB" id="A0A9R0X564"/>
<dbReference type="FunFam" id="2.60.120.260:FF:000107">
    <property type="entry name" value="Beta-galactosidase"/>
    <property type="match status" value="1"/>
</dbReference>
<dbReference type="PRINTS" id="PR00742">
    <property type="entry name" value="GLHYDRLASE35"/>
</dbReference>
<evidence type="ECO:0000256" key="6">
    <source>
        <dbReference type="ARBA" id="ARBA00022525"/>
    </source>
</evidence>
<gene>
    <name evidence="16" type="ORF">TRITD_5Bv1G091190</name>
</gene>
<evidence type="ECO:0000256" key="11">
    <source>
        <dbReference type="RuleBase" id="RU000675"/>
    </source>
</evidence>
<evidence type="ECO:0000256" key="10">
    <source>
        <dbReference type="ARBA" id="ARBA00023295"/>
    </source>
</evidence>
<comment type="subcellular location">
    <subcellularLocation>
        <location evidence="2">Secreted</location>
        <location evidence="2">Extracellular space</location>
        <location evidence="2">Apoplast</location>
    </subcellularLocation>
</comment>
<dbReference type="FunFam" id="2.60.120.260:FF:000076">
    <property type="entry name" value="Beta-galactosidase"/>
    <property type="match status" value="1"/>
</dbReference>
<comment type="similarity">
    <text evidence="3 12">Belongs to the glycosyl hydrolase 35 family.</text>
</comment>
<dbReference type="Pfam" id="PF17834">
    <property type="entry name" value="GHD"/>
    <property type="match status" value="1"/>
</dbReference>
<keyword evidence="7" id="KW-0732">Signal</keyword>
<keyword evidence="8 11" id="KW-0378">Hydrolase</keyword>
<dbReference type="GO" id="GO:0005975">
    <property type="term" value="P:carbohydrate metabolic process"/>
    <property type="evidence" value="ECO:0007669"/>
    <property type="project" value="InterPro"/>
</dbReference>
<dbReference type="InterPro" id="IPR041392">
    <property type="entry name" value="GHD"/>
</dbReference>
<accession>A0A9R0X564</accession>
<evidence type="ECO:0000256" key="9">
    <source>
        <dbReference type="ARBA" id="ARBA00023180"/>
    </source>
</evidence>
<feature type="domain" description="Beta-galactosidase galactose-binding" evidence="15">
    <location>
        <begin position="499"/>
        <end position="585"/>
    </location>
</feature>
<evidence type="ECO:0000259" key="15">
    <source>
        <dbReference type="Pfam" id="PF21467"/>
    </source>
</evidence>
<dbReference type="InterPro" id="IPR001944">
    <property type="entry name" value="Glycoside_Hdrlase_35"/>
</dbReference>
<comment type="catalytic activity">
    <reaction evidence="1 11">
        <text>Hydrolysis of terminal non-reducing beta-D-galactose residues in beta-D-galactosides.</text>
        <dbReference type="EC" id="3.2.1.23"/>
    </reaction>
</comment>
<evidence type="ECO:0000259" key="14">
    <source>
        <dbReference type="Pfam" id="PF17834"/>
    </source>
</evidence>
<dbReference type="Proteomes" id="UP000324705">
    <property type="component" value="Chromosome 5B"/>
</dbReference>
<dbReference type="Gene3D" id="2.60.120.260">
    <property type="entry name" value="Galactose-binding domain-like"/>
    <property type="match status" value="2"/>
</dbReference>
<sequence length="716" mass="79326">MQTFVTKIVDIMKAEKLYSWQGGPIILQQVENEYGNIQSKYGQAGKRYMQWAAQMALGLDTGIPWVMCRQTDAPEQILDTCNAFYCDGFQPNSYNKPKIWTEDWDGWYANWGGPLPHRPAKDSAFAVARFYQRGGSLQNYYMYFGGTNFARTAGGPLQITSYDYDAPVNEYGFLRQPKWGHLKDLHTAIKLCEPALIAVDGSPQYVKLGSMQEAHVYSNGKVQTNRSMTGNGLICSAFLANIDEHKYASVWIFGKSYNLPPWSVSILPDCENVALNTAHVGAQTSVFTFESGSPSHSSRHKPSLLLPGVDGSYFSSTWWTSKEIIGTWGGESFAAQGILEHLNVTKDTSDYLWYTTSVNISDEDVGFWSSKGVLPALKIDQIRDVARVFVNGELAGSQVGHWVSLKQPVQFVQGLNKLTLLSEIVGLQNYGAFLEKDGAGFRGQVKLTGLPNGDIDLTHSVWTYQVGLKGEFSMIYAPEKQACAEWSGMQIDDILSPFTWYKTMFDAPKGTDPVAIYLGSMGKGQAWVNGHLIGRYWSLVAPESGCSSSCNYPGAYSESKCQSNCGMPTQSWYHIPREWLQESDNLLVLFEETGGDPSKISLEVHYTKTICSRISESYYPPLSAWSRLTSGRVLVDTIAPELRLRCDDGHLITKITFASYGTPSGGCQNFSEGKCHASSTLALVSEKDNPTSEEIRTGKKPHTTPIVPLFVTGGWI</sequence>
<name>A0A9R0X564_TRITD</name>
<dbReference type="GO" id="GO:0048046">
    <property type="term" value="C:apoplast"/>
    <property type="evidence" value="ECO:0007669"/>
    <property type="project" value="UniProtKB-SubCell"/>
</dbReference>
<keyword evidence="9" id="KW-0325">Glycoprotein</keyword>
<evidence type="ECO:0000256" key="8">
    <source>
        <dbReference type="ARBA" id="ARBA00022801"/>
    </source>
</evidence>
<reference evidence="16 17" key="1">
    <citation type="submission" date="2017-09" db="EMBL/GenBank/DDBJ databases">
        <authorList>
            <consortium name="International Durum Wheat Genome Sequencing Consortium (IDWGSC)"/>
            <person name="Milanesi L."/>
        </authorList>
    </citation>
    <scope>NUCLEOTIDE SEQUENCE [LARGE SCALE GENOMIC DNA]</scope>
    <source>
        <strain evidence="17">cv. Svevo</strain>
    </source>
</reference>
<keyword evidence="6" id="KW-0964">Secreted</keyword>
<keyword evidence="10 11" id="KW-0326">Glycosidase</keyword>
<dbReference type="FunFam" id="3.20.20.80:FF:000006">
    <property type="entry name" value="Beta-galactosidase"/>
    <property type="match status" value="1"/>
</dbReference>
<dbReference type="Gene3D" id="3.20.20.80">
    <property type="entry name" value="Glycosidases"/>
    <property type="match status" value="1"/>
</dbReference>
<evidence type="ECO:0000313" key="16">
    <source>
        <dbReference type="EMBL" id="VAI30155.1"/>
    </source>
</evidence>
<dbReference type="InterPro" id="IPR008979">
    <property type="entry name" value="Galactose-bd-like_sf"/>
</dbReference>
<dbReference type="InterPro" id="IPR048913">
    <property type="entry name" value="BetaGal_gal-bd"/>
</dbReference>
<dbReference type="SUPFAM" id="SSF49785">
    <property type="entry name" value="Galactose-binding domain-like"/>
    <property type="match status" value="2"/>
</dbReference>
<dbReference type="SUPFAM" id="SSF51445">
    <property type="entry name" value="(Trans)glycosidases"/>
    <property type="match status" value="1"/>
</dbReference>
<dbReference type="PROSITE" id="PS01182">
    <property type="entry name" value="GLYCOSYL_HYDROL_F35"/>
    <property type="match status" value="1"/>
</dbReference>
<dbReference type="FunFam" id="2.60.120.260:FF:000142">
    <property type="entry name" value="Beta-galactosidase"/>
    <property type="match status" value="1"/>
</dbReference>
<keyword evidence="17" id="KW-1185">Reference proteome</keyword>
<evidence type="ECO:0000313" key="17">
    <source>
        <dbReference type="Proteomes" id="UP000324705"/>
    </source>
</evidence>
<feature type="domain" description="Beta-galactosidase beta-sandwich" evidence="14">
    <location>
        <begin position="234"/>
        <end position="280"/>
    </location>
</feature>
<evidence type="ECO:0000256" key="1">
    <source>
        <dbReference type="ARBA" id="ARBA00001412"/>
    </source>
</evidence>
<evidence type="ECO:0000256" key="3">
    <source>
        <dbReference type="ARBA" id="ARBA00009809"/>
    </source>
</evidence>
<evidence type="ECO:0000259" key="13">
    <source>
        <dbReference type="Pfam" id="PF01301"/>
    </source>
</evidence>
<feature type="domain" description="Glycoside hydrolase 35 catalytic" evidence="13">
    <location>
        <begin position="1"/>
        <end position="188"/>
    </location>
</feature>
<dbReference type="EMBL" id="LT934120">
    <property type="protein sequence ID" value="VAI30155.1"/>
    <property type="molecule type" value="Genomic_DNA"/>
</dbReference>
<evidence type="ECO:0000256" key="5">
    <source>
        <dbReference type="ARBA" id="ARBA00022523"/>
    </source>
</evidence>
<dbReference type="GO" id="GO:0004565">
    <property type="term" value="F:beta-galactosidase activity"/>
    <property type="evidence" value="ECO:0007669"/>
    <property type="project" value="UniProtKB-EC"/>
</dbReference>
<dbReference type="InterPro" id="IPR031330">
    <property type="entry name" value="Gly_Hdrlase_35_cat"/>
</dbReference>
<dbReference type="InterPro" id="IPR017853">
    <property type="entry name" value="GH"/>
</dbReference>
<organism evidence="16 17">
    <name type="scientific">Triticum turgidum subsp. durum</name>
    <name type="common">Durum wheat</name>
    <name type="synonym">Triticum durum</name>
    <dbReference type="NCBI Taxonomy" id="4567"/>
    <lineage>
        <taxon>Eukaryota</taxon>
        <taxon>Viridiplantae</taxon>
        <taxon>Streptophyta</taxon>
        <taxon>Embryophyta</taxon>
        <taxon>Tracheophyta</taxon>
        <taxon>Spermatophyta</taxon>
        <taxon>Magnoliopsida</taxon>
        <taxon>Liliopsida</taxon>
        <taxon>Poales</taxon>
        <taxon>Poaceae</taxon>
        <taxon>BOP clade</taxon>
        <taxon>Pooideae</taxon>
        <taxon>Triticodae</taxon>
        <taxon>Triticeae</taxon>
        <taxon>Triticinae</taxon>
        <taxon>Triticum</taxon>
    </lineage>
</organism>
<dbReference type="EC" id="3.2.1.23" evidence="4 11"/>
<keyword evidence="5" id="KW-0052">Apoplast</keyword>
<proteinExistence type="inferred from homology"/>
<dbReference type="CDD" id="cd22842">
    <property type="entry name" value="Gal_Rha_Lectin_BGal"/>
    <property type="match status" value="1"/>
</dbReference>
<evidence type="ECO:0000256" key="4">
    <source>
        <dbReference type="ARBA" id="ARBA00012756"/>
    </source>
</evidence>
<dbReference type="PANTHER" id="PTHR23421">
    <property type="entry name" value="BETA-GALACTOSIDASE RELATED"/>
    <property type="match status" value="1"/>
</dbReference>
<protein>
    <recommendedName>
        <fullName evidence="4 11">Beta-galactosidase</fullName>
        <ecNumber evidence="4 11">3.2.1.23</ecNumber>
    </recommendedName>
</protein>
<evidence type="ECO:0000256" key="2">
    <source>
        <dbReference type="ARBA" id="ARBA00004271"/>
    </source>
</evidence>
<dbReference type="Gramene" id="TRITD5Bv1G091190.1">
    <property type="protein sequence ID" value="TRITD5Bv1G091190.1"/>
    <property type="gene ID" value="TRITD5Bv1G091190"/>
</dbReference>